<name>A0ABS8XVW8_9BURK</name>
<keyword evidence="3" id="KW-0282">Flagellum</keyword>
<dbReference type="Pfam" id="PF02120">
    <property type="entry name" value="Flg_hook"/>
    <property type="match status" value="1"/>
</dbReference>
<feature type="compositionally biased region" description="Low complexity" evidence="1">
    <location>
        <begin position="55"/>
        <end position="64"/>
    </location>
</feature>
<sequence length="417" mass="41616">MLSSAQTIAPKPAALPPAPQPAASPSSGPSFSQFLTGQPAPQAAPPTPPAPAPAPRADASSEASGNKPPATSTHRDAPPKATAPAPRRPADAPPQGKVAGDKNGKADKTDKSQTSDAAATDPAAADADDDKDVAPQLQEFTQLLGMTPQAPSDTAARPEARLGHTAKNNPTEDDSARTVTGGRATARPGSPESRTEAPIEPTTATPAQAAEARAERATTQASAITAAPLAAAPDSRPGTDTVAPAASFAATLAHALPAQVVAPQADATATPAPVQASLHSAAFAPELGTRVSLMAVDGVQHAELQLNPAEMGPVAVQITVDGSQAQVSFHAAHAETRQVLEQSLPDLAAALQGQGLTLSGGGVFQQARRDADGMRQGADDNKTGTRSGGGGGDRLGATASIGTPAARRTVGLLDTFA</sequence>
<accession>A0ABS8XVW8</accession>
<dbReference type="RefSeq" id="WP_233371870.1">
    <property type="nucleotide sequence ID" value="NZ_JAJTWU010000003.1"/>
</dbReference>
<dbReference type="Proteomes" id="UP001200741">
    <property type="component" value="Unassembled WGS sequence"/>
</dbReference>
<comment type="caution">
    <text evidence="3">The sequence shown here is derived from an EMBL/GenBank/DDBJ whole genome shotgun (WGS) entry which is preliminary data.</text>
</comment>
<keyword evidence="3" id="KW-0969">Cilium</keyword>
<feature type="compositionally biased region" description="Basic and acidic residues" evidence="1">
    <location>
        <begin position="99"/>
        <end position="113"/>
    </location>
</feature>
<keyword evidence="4" id="KW-1185">Reference proteome</keyword>
<dbReference type="Gene3D" id="3.30.750.140">
    <property type="match status" value="1"/>
</dbReference>
<feature type="compositionally biased region" description="Low complexity" evidence="1">
    <location>
        <begin position="23"/>
        <end position="32"/>
    </location>
</feature>
<organism evidence="3 4">
    <name type="scientific">Pelomonas cellulosilytica</name>
    <dbReference type="NCBI Taxonomy" id="2906762"/>
    <lineage>
        <taxon>Bacteria</taxon>
        <taxon>Pseudomonadati</taxon>
        <taxon>Pseudomonadota</taxon>
        <taxon>Betaproteobacteria</taxon>
        <taxon>Burkholderiales</taxon>
        <taxon>Sphaerotilaceae</taxon>
        <taxon>Roseateles</taxon>
    </lineage>
</organism>
<evidence type="ECO:0000256" key="1">
    <source>
        <dbReference type="SAM" id="MobiDB-lite"/>
    </source>
</evidence>
<gene>
    <name evidence="3" type="ORF">LXT13_10530</name>
</gene>
<dbReference type="InterPro" id="IPR038610">
    <property type="entry name" value="FliK-like_C_sf"/>
</dbReference>
<dbReference type="CDD" id="cd17470">
    <property type="entry name" value="T3SS_Flik_C"/>
    <property type="match status" value="1"/>
</dbReference>
<feature type="region of interest" description="Disordered" evidence="1">
    <location>
        <begin position="367"/>
        <end position="399"/>
    </location>
</feature>
<dbReference type="EMBL" id="JAJTWU010000003">
    <property type="protein sequence ID" value="MCE4554863.1"/>
    <property type="molecule type" value="Genomic_DNA"/>
</dbReference>
<feature type="compositionally biased region" description="Pro residues" evidence="1">
    <location>
        <begin position="42"/>
        <end position="54"/>
    </location>
</feature>
<keyword evidence="3" id="KW-0966">Cell projection</keyword>
<evidence type="ECO:0000313" key="3">
    <source>
        <dbReference type="EMBL" id="MCE4554863.1"/>
    </source>
</evidence>
<dbReference type="PANTHER" id="PTHR37533">
    <property type="entry name" value="FLAGELLAR HOOK-LENGTH CONTROL PROTEIN"/>
    <property type="match status" value="1"/>
</dbReference>
<protein>
    <submittedName>
        <fullName evidence="3">Flagellar hook-length control protein FliK</fullName>
    </submittedName>
</protein>
<feature type="domain" description="Flagellar hook-length control protein-like C-terminal" evidence="2">
    <location>
        <begin position="290"/>
        <end position="368"/>
    </location>
</feature>
<proteinExistence type="predicted"/>
<evidence type="ECO:0000259" key="2">
    <source>
        <dbReference type="Pfam" id="PF02120"/>
    </source>
</evidence>
<feature type="compositionally biased region" description="Low complexity" evidence="1">
    <location>
        <begin position="116"/>
        <end position="125"/>
    </location>
</feature>
<dbReference type="PANTHER" id="PTHR37533:SF2">
    <property type="entry name" value="FLAGELLAR HOOK-LENGTH CONTROL PROTEIN"/>
    <property type="match status" value="1"/>
</dbReference>
<feature type="region of interest" description="Disordered" evidence="1">
    <location>
        <begin position="1"/>
        <end position="221"/>
    </location>
</feature>
<feature type="compositionally biased region" description="Pro residues" evidence="1">
    <location>
        <begin position="13"/>
        <end position="22"/>
    </location>
</feature>
<reference evidence="3 4" key="1">
    <citation type="submission" date="2021-12" db="EMBL/GenBank/DDBJ databases">
        <title>Genome seq of P8.</title>
        <authorList>
            <person name="Seo T."/>
        </authorList>
    </citation>
    <scope>NUCLEOTIDE SEQUENCE [LARGE SCALE GENOMIC DNA]</scope>
    <source>
        <strain evidence="3 4">P8</strain>
    </source>
</reference>
<dbReference type="InterPro" id="IPR052563">
    <property type="entry name" value="FliK"/>
</dbReference>
<evidence type="ECO:0000313" key="4">
    <source>
        <dbReference type="Proteomes" id="UP001200741"/>
    </source>
</evidence>
<feature type="compositionally biased region" description="Basic and acidic residues" evidence="1">
    <location>
        <begin position="367"/>
        <end position="383"/>
    </location>
</feature>
<feature type="compositionally biased region" description="Low complexity" evidence="1">
    <location>
        <begin position="196"/>
        <end position="221"/>
    </location>
</feature>
<dbReference type="InterPro" id="IPR021136">
    <property type="entry name" value="Flagellar_hook_control-like_C"/>
</dbReference>